<reference evidence="1 2" key="1">
    <citation type="journal article" date="2014" name="Nature">
        <title>The genome of the recently domesticated crop plant sugar beet (Beta vulgaris).</title>
        <authorList>
            <person name="Dohm J.C."/>
            <person name="Minoche A.E."/>
            <person name="Holtgrawe D."/>
            <person name="Capella-Gutierrez S."/>
            <person name="Zakrzewski F."/>
            <person name="Tafer H."/>
            <person name="Rupp O."/>
            <person name="Sorensen T.R."/>
            <person name="Stracke R."/>
            <person name="Reinhardt R."/>
            <person name="Goesmann A."/>
            <person name="Kraft T."/>
            <person name="Schulz B."/>
            <person name="Stadler P.F."/>
            <person name="Schmidt T."/>
            <person name="Gabaldon T."/>
            <person name="Lehrach H."/>
            <person name="Weisshaar B."/>
            <person name="Himmelbauer H."/>
        </authorList>
    </citation>
    <scope>NUCLEOTIDE SEQUENCE [LARGE SCALE GENOMIC DNA]</scope>
    <source>
        <tissue evidence="1">Taproot</tissue>
    </source>
</reference>
<dbReference type="EMBL" id="KQ090990">
    <property type="protein sequence ID" value="KMS94748.1"/>
    <property type="molecule type" value="Genomic_DNA"/>
</dbReference>
<evidence type="ECO:0000313" key="1">
    <source>
        <dbReference type="EMBL" id="KMS94748.1"/>
    </source>
</evidence>
<proteinExistence type="predicted"/>
<dbReference type="AlphaFoldDB" id="A0A0J8B4G5"/>
<accession>A0A0J8B4G5</accession>
<organism evidence="1 2">
    <name type="scientific">Beta vulgaris subsp. vulgaris</name>
    <name type="common">Beet</name>
    <dbReference type="NCBI Taxonomy" id="3555"/>
    <lineage>
        <taxon>Eukaryota</taxon>
        <taxon>Viridiplantae</taxon>
        <taxon>Streptophyta</taxon>
        <taxon>Embryophyta</taxon>
        <taxon>Tracheophyta</taxon>
        <taxon>Spermatophyta</taxon>
        <taxon>Magnoliopsida</taxon>
        <taxon>eudicotyledons</taxon>
        <taxon>Gunneridae</taxon>
        <taxon>Pentapetalae</taxon>
        <taxon>Caryophyllales</taxon>
        <taxon>Chenopodiaceae</taxon>
        <taxon>Betoideae</taxon>
        <taxon>Beta</taxon>
    </lineage>
</organism>
<protein>
    <submittedName>
        <fullName evidence="1">Uncharacterized protein</fullName>
    </submittedName>
</protein>
<gene>
    <name evidence="1" type="ORF">BVRB_015660</name>
</gene>
<name>A0A0J8B4G5_BETVV</name>
<dbReference type="Gramene" id="KMS94748">
    <property type="protein sequence ID" value="KMS94748"/>
    <property type="gene ID" value="BVRB_015660"/>
</dbReference>
<sequence>MAVAIKKILYAANKKESALSEAQQVLSESLAFDVIDPEEEKSVD</sequence>
<keyword evidence="2" id="KW-1185">Reference proteome</keyword>
<dbReference type="Proteomes" id="UP000035740">
    <property type="component" value="Unassembled WGS sequence"/>
</dbReference>
<evidence type="ECO:0000313" key="2">
    <source>
        <dbReference type="Proteomes" id="UP000035740"/>
    </source>
</evidence>